<keyword evidence="2" id="KW-1133">Transmembrane helix</keyword>
<feature type="transmembrane region" description="Helical" evidence="2">
    <location>
        <begin position="177"/>
        <end position="196"/>
    </location>
</feature>
<feature type="transmembrane region" description="Helical" evidence="2">
    <location>
        <begin position="98"/>
        <end position="122"/>
    </location>
</feature>
<feature type="transmembrane region" description="Helical" evidence="2">
    <location>
        <begin position="203"/>
        <end position="225"/>
    </location>
</feature>
<protein>
    <submittedName>
        <fullName evidence="4">Phosphatase PAP2 family protein</fullName>
    </submittedName>
</protein>
<feature type="region of interest" description="Disordered" evidence="1">
    <location>
        <begin position="1"/>
        <end position="22"/>
    </location>
</feature>
<keyword evidence="5" id="KW-1185">Reference proteome</keyword>
<evidence type="ECO:0000313" key="5">
    <source>
        <dbReference type="Proteomes" id="UP001448858"/>
    </source>
</evidence>
<feature type="domain" description="Phosphatidic acid phosphatase type 2/haloperoxidase" evidence="3">
    <location>
        <begin position="132"/>
        <end position="246"/>
    </location>
</feature>
<feature type="transmembrane region" description="Helical" evidence="2">
    <location>
        <begin position="231"/>
        <end position="252"/>
    </location>
</feature>
<evidence type="ECO:0000259" key="3">
    <source>
        <dbReference type="SMART" id="SM00014"/>
    </source>
</evidence>
<reference evidence="4 5" key="1">
    <citation type="submission" date="2024-04" db="EMBL/GenBank/DDBJ databases">
        <title>Arthrobacter sp. from Plains bison fecal sample.</title>
        <authorList>
            <person name="Ruzzini A."/>
        </authorList>
    </citation>
    <scope>NUCLEOTIDE SEQUENCE [LARGE SCALE GENOMIC DNA]</scope>
    <source>
        <strain evidence="4 5">EINP1</strain>
    </source>
</reference>
<dbReference type="InterPro" id="IPR000326">
    <property type="entry name" value="PAP2/HPO"/>
</dbReference>
<feature type="transmembrane region" description="Helical" evidence="2">
    <location>
        <begin position="43"/>
        <end position="64"/>
    </location>
</feature>
<dbReference type="PANTHER" id="PTHR14969">
    <property type="entry name" value="SPHINGOSINE-1-PHOSPHATE PHOSPHOHYDROLASE"/>
    <property type="match status" value="1"/>
</dbReference>
<dbReference type="PANTHER" id="PTHR14969:SF13">
    <property type="entry name" value="AT30094P"/>
    <property type="match status" value="1"/>
</dbReference>
<sequence length="264" mass="27837">MTRDSFQPPPQQGSGPPERSRSRVPGWLAAAFQWLAQLTSPHAALLITLAAGLVPAVLLTLGSAEVYESVTESDGVARLDQPVLDAALMLRSPQLDSAVTAFTNLGGTIGMPILAAAAMLAMALRWRSWTPVLLVCAAAAGSLLMTVAGKEVVGRARPALTEAVPPFEYSASFPSGHSLNAVVISGVVAYLLILHLHSRGAKVLTVVLASAFAAAMGLSRVYLGHHWFTDVLVAWTLGLAWLAVVITAHRLLHSRRAAQQTARS</sequence>
<dbReference type="Gene3D" id="1.20.144.10">
    <property type="entry name" value="Phosphatidic acid phosphatase type 2/haloperoxidase"/>
    <property type="match status" value="1"/>
</dbReference>
<dbReference type="SUPFAM" id="SSF48317">
    <property type="entry name" value="Acid phosphatase/Vanadium-dependent haloperoxidase"/>
    <property type="match status" value="1"/>
</dbReference>
<organism evidence="4 5">
    <name type="scientific">Arthrobacter citreus</name>
    <dbReference type="NCBI Taxonomy" id="1670"/>
    <lineage>
        <taxon>Bacteria</taxon>
        <taxon>Bacillati</taxon>
        <taxon>Actinomycetota</taxon>
        <taxon>Actinomycetes</taxon>
        <taxon>Micrococcales</taxon>
        <taxon>Micrococcaceae</taxon>
        <taxon>Arthrobacter</taxon>
    </lineage>
</organism>
<dbReference type="CDD" id="cd03392">
    <property type="entry name" value="PAP2_like_2"/>
    <property type="match status" value="1"/>
</dbReference>
<keyword evidence="2" id="KW-0472">Membrane</keyword>
<dbReference type="RefSeq" id="WP_342023188.1">
    <property type="nucleotide sequence ID" value="NZ_CP151657.1"/>
</dbReference>
<keyword evidence="2" id="KW-0812">Transmembrane</keyword>
<gene>
    <name evidence="4" type="ORF">AAE021_15450</name>
</gene>
<dbReference type="Pfam" id="PF01569">
    <property type="entry name" value="PAP2"/>
    <property type="match status" value="1"/>
</dbReference>
<dbReference type="SMART" id="SM00014">
    <property type="entry name" value="acidPPc"/>
    <property type="match status" value="1"/>
</dbReference>
<evidence type="ECO:0000313" key="4">
    <source>
        <dbReference type="EMBL" id="WZP15530.1"/>
    </source>
</evidence>
<name>A0ABZ2ZWG7_9MICC</name>
<proteinExistence type="predicted"/>
<dbReference type="Proteomes" id="UP001448858">
    <property type="component" value="Chromosome"/>
</dbReference>
<feature type="transmembrane region" description="Helical" evidence="2">
    <location>
        <begin position="129"/>
        <end position="148"/>
    </location>
</feature>
<accession>A0ABZ2ZWG7</accession>
<evidence type="ECO:0000256" key="1">
    <source>
        <dbReference type="SAM" id="MobiDB-lite"/>
    </source>
</evidence>
<dbReference type="InterPro" id="IPR036938">
    <property type="entry name" value="PAP2/HPO_sf"/>
</dbReference>
<dbReference type="EMBL" id="CP151657">
    <property type="protein sequence ID" value="WZP15530.1"/>
    <property type="molecule type" value="Genomic_DNA"/>
</dbReference>
<evidence type="ECO:0000256" key="2">
    <source>
        <dbReference type="SAM" id="Phobius"/>
    </source>
</evidence>